<reference evidence="1 2" key="1">
    <citation type="submission" date="2019-03" db="EMBL/GenBank/DDBJ databases">
        <title>Burkholderia cepacia outbreak.</title>
        <authorList>
            <person name="Farzana R."/>
            <person name="Walsh T.R."/>
        </authorList>
    </citation>
    <scope>NUCLEOTIDE SEQUENCE [LARGE SCALE GENOMIC DNA]</scope>
    <source>
        <strain evidence="2">d13</strain>
    </source>
</reference>
<dbReference type="Proteomes" id="UP000298234">
    <property type="component" value="Unassembled WGS sequence"/>
</dbReference>
<dbReference type="AlphaFoldDB" id="A0AAX2R9D6"/>
<dbReference type="RefSeq" id="WP_134257877.1">
    <property type="nucleotide sequence ID" value="NZ_SNSF01000109.1"/>
</dbReference>
<proteinExistence type="predicted"/>
<evidence type="ECO:0000313" key="1">
    <source>
        <dbReference type="EMBL" id="TEU31742.1"/>
    </source>
</evidence>
<organism evidence="1 2">
    <name type="scientific">Burkholderia cepacia</name>
    <name type="common">Pseudomonas cepacia</name>
    <dbReference type="NCBI Taxonomy" id="292"/>
    <lineage>
        <taxon>Bacteria</taxon>
        <taxon>Pseudomonadati</taxon>
        <taxon>Pseudomonadota</taxon>
        <taxon>Betaproteobacteria</taxon>
        <taxon>Burkholderiales</taxon>
        <taxon>Burkholderiaceae</taxon>
        <taxon>Burkholderia</taxon>
        <taxon>Burkholderia cepacia complex</taxon>
    </lineage>
</organism>
<gene>
    <name evidence="1" type="ORF">E3D37_44350</name>
</gene>
<comment type="caution">
    <text evidence="1">The sequence shown here is derived from an EMBL/GenBank/DDBJ whole genome shotgun (WGS) entry which is preliminary data.</text>
</comment>
<accession>A0AAX2R9D6</accession>
<dbReference type="EMBL" id="SNSQ01000114">
    <property type="protein sequence ID" value="TEU31742.1"/>
    <property type="molecule type" value="Genomic_DNA"/>
</dbReference>
<evidence type="ECO:0000313" key="2">
    <source>
        <dbReference type="Proteomes" id="UP000298234"/>
    </source>
</evidence>
<name>A0AAX2R9D6_BURCE</name>
<sequence>MPGAAPVSKGPRRAPLSKAQLLPLPTAQTRRLSLKHHLAQTCLAAGQGGIESLSTLSNVIDIAQRIENTQASAFEKAAAAIESCVARAERDQRFTLTEVERTAIAVALVVHDAQLARVPFHRYLTALEQSTARPRSLDEPAAQ</sequence>
<protein>
    <submittedName>
        <fullName evidence="1">Uncharacterized protein</fullName>
    </submittedName>
</protein>